<name>A0A2P8GQD0_9BACT</name>
<dbReference type="Pfam" id="PF22028">
    <property type="entry name" value="DUF6934"/>
    <property type="match status" value="1"/>
</dbReference>
<protein>
    <submittedName>
        <fullName evidence="2">Uncharacterized protein</fullName>
    </submittedName>
</protein>
<feature type="region of interest" description="Disordered" evidence="1">
    <location>
        <begin position="52"/>
        <end position="80"/>
    </location>
</feature>
<evidence type="ECO:0000313" key="3">
    <source>
        <dbReference type="Proteomes" id="UP000240978"/>
    </source>
</evidence>
<comment type="caution">
    <text evidence="2">The sequence shown here is derived from an EMBL/GenBank/DDBJ whole genome shotgun (WGS) entry which is preliminary data.</text>
</comment>
<dbReference type="RefSeq" id="WP_146154307.1">
    <property type="nucleotide sequence ID" value="NZ_PYGK01000001.1"/>
</dbReference>
<dbReference type="EMBL" id="PYGK01000001">
    <property type="protein sequence ID" value="PSL36179.1"/>
    <property type="molecule type" value="Genomic_DNA"/>
</dbReference>
<gene>
    <name evidence="2" type="ORF">CLV42_101948</name>
</gene>
<organism evidence="2 3">
    <name type="scientific">Chitinophaga ginsengisoli</name>
    <dbReference type="NCBI Taxonomy" id="363837"/>
    <lineage>
        <taxon>Bacteria</taxon>
        <taxon>Pseudomonadati</taxon>
        <taxon>Bacteroidota</taxon>
        <taxon>Chitinophagia</taxon>
        <taxon>Chitinophagales</taxon>
        <taxon>Chitinophagaceae</taxon>
        <taxon>Chitinophaga</taxon>
    </lineage>
</organism>
<dbReference type="AlphaFoldDB" id="A0A2P8GQD0"/>
<dbReference type="Proteomes" id="UP000240978">
    <property type="component" value="Unassembled WGS sequence"/>
</dbReference>
<dbReference type="InterPro" id="IPR053865">
    <property type="entry name" value="DUF6934"/>
</dbReference>
<sequence length="98" mass="11019">MNTNPYKVNSITAMQYEFESVGSKGTIKKGVEISPLEIPGYYNFGFGDVNKDSSMDDEAETNNGDLLNSTKKKDPSPLKRRRLKVPLSRKKLIAQITY</sequence>
<proteinExistence type="predicted"/>
<dbReference type="OrthoDB" id="1343312at2"/>
<keyword evidence="3" id="KW-1185">Reference proteome</keyword>
<accession>A0A2P8GQD0</accession>
<evidence type="ECO:0000313" key="2">
    <source>
        <dbReference type="EMBL" id="PSL36179.1"/>
    </source>
</evidence>
<evidence type="ECO:0000256" key="1">
    <source>
        <dbReference type="SAM" id="MobiDB-lite"/>
    </source>
</evidence>
<reference evidence="2 3" key="1">
    <citation type="submission" date="2018-03" db="EMBL/GenBank/DDBJ databases">
        <title>Genomic Encyclopedia of Archaeal and Bacterial Type Strains, Phase II (KMG-II): from individual species to whole genera.</title>
        <authorList>
            <person name="Goeker M."/>
        </authorList>
    </citation>
    <scope>NUCLEOTIDE SEQUENCE [LARGE SCALE GENOMIC DNA]</scope>
    <source>
        <strain evidence="2 3">DSM 18107</strain>
    </source>
</reference>